<evidence type="ECO:0000259" key="14">
    <source>
        <dbReference type="PROSITE" id="PS51635"/>
    </source>
</evidence>
<dbReference type="OMA" id="GQQEDRH"/>
<dbReference type="PANTHER" id="PTHR14226:SF29">
    <property type="entry name" value="NEUROPATHY TARGET ESTERASE SWS"/>
    <property type="match status" value="1"/>
</dbReference>
<dbReference type="InterPro" id="IPR050301">
    <property type="entry name" value="NTE"/>
</dbReference>
<evidence type="ECO:0000256" key="2">
    <source>
        <dbReference type="ARBA" id="ARBA00006636"/>
    </source>
</evidence>
<dbReference type="HOGENOM" id="CLU_000960_1_0_1"/>
<proteinExistence type="inferred from homology"/>
<dbReference type="AlphaFoldDB" id="A7SEQ9"/>
<feature type="non-terminal residue" evidence="15">
    <location>
        <position position="1126"/>
    </location>
</feature>
<feature type="domain" description="Cyclic nucleotide-binding" evidence="13">
    <location>
        <begin position="499"/>
        <end position="584"/>
    </location>
</feature>
<accession>A7SEQ9</accession>
<dbReference type="GO" id="GO:0016042">
    <property type="term" value="P:lipid catabolic process"/>
    <property type="evidence" value="ECO:0007669"/>
    <property type="project" value="UniProtKB-UniRule"/>
</dbReference>
<dbReference type="InterPro" id="IPR056556">
    <property type="entry name" value="NTE1_P-loop_dom"/>
</dbReference>
<feature type="short sequence motif" description="GXGXXG" evidence="12">
    <location>
        <begin position="841"/>
        <end position="846"/>
    </location>
</feature>
<dbReference type="Pfam" id="PF01734">
    <property type="entry name" value="Patatin"/>
    <property type="match status" value="1"/>
</dbReference>
<keyword evidence="7" id="KW-0256">Endoplasmic reticulum</keyword>
<evidence type="ECO:0000256" key="4">
    <source>
        <dbReference type="ARBA" id="ARBA00022553"/>
    </source>
</evidence>
<dbReference type="PROSITE" id="PS01237">
    <property type="entry name" value="UPF0028"/>
    <property type="match status" value="1"/>
</dbReference>
<feature type="short sequence motif" description="GXSXG" evidence="12">
    <location>
        <begin position="868"/>
        <end position="872"/>
    </location>
</feature>
<evidence type="ECO:0000313" key="15">
    <source>
        <dbReference type="EMBL" id="EDO37833.1"/>
    </source>
</evidence>
<dbReference type="PROSITE" id="PS50042">
    <property type="entry name" value="CNMP_BINDING_3"/>
    <property type="match status" value="3"/>
</dbReference>
<dbReference type="InterPro" id="IPR018490">
    <property type="entry name" value="cNMP-bd_dom_sf"/>
</dbReference>
<keyword evidence="4" id="KW-0597">Phosphoprotein</keyword>
<dbReference type="Proteomes" id="UP000001593">
    <property type="component" value="Unassembled WGS sequence"/>
</dbReference>
<feature type="domain" description="Cyclic nucleotide-binding" evidence="13">
    <location>
        <begin position="57"/>
        <end position="184"/>
    </location>
</feature>
<dbReference type="FunFam" id="2.60.120.10:FF:000122">
    <property type="entry name" value="Neuropathy target esterase sws"/>
    <property type="match status" value="1"/>
</dbReference>
<dbReference type="InterPro" id="IPR000595">
    <property type="entry name" value="cNMP-bd_dom"/>
</dbReference>
<organism evidence="15 16">
    <name type="scientific">Nematostella vectensis</name>
    <name type="common">Starlet sea anemone</name>
    <dbReference type="NCBI Taxonomy" id="45351"/>
    <lineage>
        <taxon>Eukaryota</taxon>
        <taxon>Metazoa</taxon>
        <taxon>Cnidaria</taxon>
        <taxon>Anthozoa</taxon>
        <taxon>Hexacorallia</taxon>
        <taxon>Actiniaria</taxon>
        <taxon>Edwardsiidae</taxon>
        <taxon>Nematostella</taxon>
    </lineage>
</organism>
<feature type="active site" description="Proton acceptor" evidence="12">
    <location>
        <position position="990"/>
    </location>
</feature>
<protein>
    <recommendedName>
        <fullName evidence="3">lysophospholipase</fullName>
        <ecNumber evidence="3">3.1.1.5</ecNumber>
    </recommendedName>
</protein>
<name>A7SEQ9_NEMVE</name>
<evidence type="ECO:0000256" key="12">
    <source>
        <dbReference type="PROSITE-ProRule" id="PRU01161"/>
    </source>
</evidence>
<evidence type="ECO:0000256" key="3">
    <source>
        <dbReference type="ARBA" id="ARBA00013274"/>
    </source>
</evidence>
<dbReference type="CDD" id="cd07225">
    <property type="entry name" value="Pat_PNPLA6_PNPLA7"/>
    <property type="match status" value="1"/>
</dbReference>
<dbReference type="Gene3D" id="2.60.120.10">
    <property type="entry name" value="Jelly Rolls"/>
    <property type="match status" value="3"/>
</dbReference>
<reference evidence="15 16" key="1">
    <citation type="journal article" date="2007" name="Science">
        <title>Sea anemone genome reveals ancestral eumetazoan gene repertoire and genomic organization.</title>
        <authorList>
            <person name="Putnam N.H."/>
            <person name="Srivastava M."/>
            <person name="Hellsten U."/>
            <person name="Dirks B."/>
            <person name="Chapman J."/>
            <person name="Salamov A."/>
            <person name="Terry A."/>
            <person name="Shapiro H."/>
            <person name="Lindquist E."/>
            <person name="Kapitonov V.V."/>
            <person name="Jurka J."/>
            <person name="Genikhovich G."/>
            <person name="Grigoriev I.V."/>
            <person name="Lucas S.M."/>
            <person name="Steele R.E."/>
            <person name="Finnerty J.R."/>
            <person name="Technau U."/>
            <person name="Martindale M.Q."/>
            <person name="Rokhsar D.S."/>
        </authorList>
    </citation>
    <scope>NUCLEOTIDE SEQUENCE [LARGE SCALE GENOMIC DNA]</scope>
    <source>
        <strain evidence="16">CH2 X CH6</strain>
    </source>
</reference>
<dbReference type="InterPro" id="IPR001423">
    <property type="entry name" value="LysoPLipase_patatin_CS"/>
</dbReference>
<dbReference type="SMART" id="SM00100">
    <property type="entry name" value="cNMP"/>
    <property type="match status" value="3"/>
</dbReference>
<dbReference type="PROSITE" id="PS51635">
    <property type="entry name" value="PNPLA"/>
    <property type="match status" value="1"/>
</dbReference>
<comment type="subcellular location">
    <subcellularLocation>
        <location evidence="1">Endoplasmic reticulum membrane</location>
        <topology evidence="1">Single-pass membrane protein</topology>
    </subcellularLocation>
</comment>
<feature type="domain" description="PNPLA" evidence="14">
    <location>
        <begin position="837"/>
        <end position="1003"/>
    </location>
</feature>
<evidence type="ECO:0000256" key="9">
    <source>
        <dbReference type="ARBA" id="ARBA00022989"/>
    </source>
</evidence>
<keyword evidence="8 12" id="KW-0442">Lipid degradation</keyword>
<comment type="similarity">
    <text evidence="2">Belongs to the NTE family.</text>
</comment>
<dbReference type="EMBL" id="DS469638">
    <property type="protein sequence ID" value="EDO37833.1"/>
    <property type="molecule type" value="Genomic_DNA"/>
</dbReference>
<dbReference type="CDD" id="cd00038">
    <property type="entry name" value="CAP_ED"/>
    <property type="match status" value="3"/>
</dbReference>
<dbReference type="STRING" id="45351.A7SEQ9"/>
<keyword evidence="16" id="KW-1185">Reference proteome</keyword>
<dbReference type="InterPro" id="IPR016035">
    <property type="entry name" value="Acyl_Trfase/lysoPLipase"/>
</dbReference>
<dbReference type="PhylomeDB" id="A7SEQ9"/>
<evidence type="ECO:0000259" key="13">
    <source>
        <dbReference type="PROSITE" id="PS50042"/>
    </source>
</evidence>
<dbReference type="GO" id="GO:0005789">
    <property type="term" value="C:endoplasmic reticulum membrane"/>
    <property type="evidence" value="ECO:0007669"/>
    <property type="project" value="UniProtKB-SubCell"/>
</dbReference>
<keyword evidence="5" id="KW-0812">Transmembrane</keyword>
<evidence type="ECO:0000256" key="5">
    <source>
        <dbReference type="ARBA" id="ARBA00022692"/>
    </source>
</evidence>
<dbReference type="Gene3D" id="3.40.1090.10">
    <property type="entry name" value="Cytosolic phospholipase A2 catalytic domain"/>
    <property type="match status" value="1"/>
</dbReference>
<dbReference type="FunFam" id="3.40.1090.10:FF:000001">
    <property type="entry name" value="neuropathy target esterase isoform X2"/>
    <property type="match status" value="1"/>
</dbReference>
<feature type="active site" description="Nucleophile" evidence="12">
    <location>
        <position position="870"/>
    </location>
</feature>
<dbReference type="SUPFAM" id="SSF51206">
    <property type="entry name" value="cAMP-binding domain-like"/>
    <property type="match status" value="3"/>
</dbReference>
<keyword evidence="11" id="KW-0472">Membrane</keyword>
<dbReference type="SUPFAM" id="SSF52151">
    <property type="entry name" value="FabD/lysophospholipase-like"/>
    <property type="match status" value="1"/>
</dbReference>
<gene>
    <name evidence="15" type="ORF">NEMVEDRAFT_v1g115565</name>
</gene>
<evidence type="ECO:0000256" key="6">
    <source>
        <dbReference type="ARBA" id="ARBA00022801"/>
    </source>
</evidence>
<feature type="short sequence motif" description="DGA/G" evidence="12">
    <location>
        <begin position="990"/>
        <end position="992"/>
    </location>
</feature>
<keyword evidence="9" id="KW-1133">Transmembrane helix</keyword>
<dbReference type="FunFam" id="2.60.120.10:FF:000012">
    <property type="entry name" value="neuropathy target esterase isoform X2"/>
    <property type="match status" value="1"/>
</dbReference>
<dbReference type="InParanoid" id="A7SEQ9"/>
<evidence type="ECO:0000256" key="7">
    <source>
        <dbReference type="ARBA" id="ARBA00022824"/>
    </source>
</evidence>
<evidence type="ECO:0000256" key="11">
    <source>
        <dbReference type="ARBA" id="ARBA00023136"/>
    </source>
</evidence>
<evidence type="ECO:0000256" key="1">
    <source>
        <dbReference type="ARBA" id="ARBA00004389"/>
    </source>
</evidence>
<dbReference type="GO" id="GO:0005783">
    <property type="term" value="C:endoplasmic reticulum"/>
    <property type="evidence" value="ECO:0000318"/>
    <property type="project" value="GO_Central"/>
</dbReference>
<feature type="domain" description="Cyclic nucleotide-binding" evidence="13">
    <location>
        <begin position="365"/>
        <end position="477"/>
    </location>
</feature>
<dbReference type="InterPro" id="IPR002641">
    <property type="entry name" value="PNPLA_dom"/>
</dbReference>
<dbReference type="GO" id="GO:0004622">
    <property type="term" value="F:phosphatidylcholine lysophospholipase activity"/>
    <property type="evidence" value="ECO:0000318"/>
    <property type="project" value="GO_Central"/>
</dbReference>
<evidence type="ECO:0000256" key="10">
    <source>
        <dbReference type="ARBA" id="ARBA00023098"/>
    </source>
</evidence>
<dbReference type="FunFam" id="2.60.120.10:FF:000010">
    <property type="entry name" value="neuropathy target esterase isoform X1"/>
    <property type="match status" value="1"/>
</dbReference>
<evidence type="ECO:0000256" key="8">
    <source>
        <dbReference type="ARBA" id="ARBA00022963"/>
    </source>
</evidence>
<sequence length="1126" mass="125474">MLHVNVFRRLVGFDESEPERQLKEPPAAFLEADAAEVDFSEPRLPPEVIYMLKSVRVFGHFEKPLFFELVKYIETKFVPANALLFRQGHVDDSIYVVQSGKLRVSLVEKDGTELPMKDVSQGDSLHSVLSILDLLTGHPMPVPQIRARALVDTHVLRLPGKAFQEVFEQNPESLVRVVQIIILRLQQVTFTALHGFLGLSYELISSVSISRDLLEGLLAAATRLRTCRAGPPHATLPRTPRTLKVFKKSSAIFVVVCRTLFPRNCLRPSGNQLDGDVSERGENEPQAIQQTILQCSHAGSYRSPNDFDAACGRARVVTLGEPSGASRSATFECGSDSEPSPTSLDARFDFATGGLSMEVDEDDELLQTATREIAKKLEIPSLESRVNIAVIPSGTFLIHQGDHDVNLHFVLTGALEVTQRSMSEAKDRYDDVLYTAVPGEFLGEMAVITGEPSFFSAKAINQCHVAIITKTIFYSIMRERPRVILNVACSLVQHLSPFLRQIDYALDWMHIEAGRAVYRQGEQSNCIFIVLNGRLRSVVTLEDGKKELVSEAGRRELIGLVEVLTQSPRATTVHAIRDTEIAVIPDGLLNTIKRYFPQVVSRLIHLLGERLLGQYRRGVGQNHRPVDNQIFGGSNLGTVAVIPASTSVPLSNFSFEVSLALQAIGPTLLLTSNFVRNTLGSSALDSINEYRLASWLGQQEDLHRMVLYQADTYMSAWTKRCIRQADCILIVGSADEDPAVGQLELQLEGLQVRAQKELILLHRTVDSSHRISGTVHWLNARGWISAHHHVRCPKKIFSKREVCNLLCFHSTLYSYPGGLSSDFARLARRLTGTSIGLVLGGGGARGLSHVGVIKTLEENGIPVDMVAGTSMGAFVGAAFAEYGDVTKMTQKVREWSWDMNSMFTKILDLTYPFTSMFSGDGFNASIRSSFGERQIEDLLLPYFCITTDITSSRMRVHTDGSLWRYVRASMSLSGYLPPLCDPKDGHLLLDGGYVNNLPADVMKKMGAQTIIAIDVGSEYHGELMNYGDQLSGWWLLWNRWNPFAETVRIPDMAEIQSRLAYVSCVQQLEEVRESSNYEYIRPPINRFKTLDFGLFDEIVEVGYQHGKTVIGEWTKKSRLQEILQEQ</sequence>
<dbReference type="Pfam" id="PF00027">
    <property type="entry name" value="cNMP_binding"/>
    <property type="match status" value="3"/>
</dbReference>
<dbReference type="GO" id="GO:0046470">
    <property type="term" value="P:phosphatidylcholine metabolic process"/>
    <property type="evidence" value="ECO:0007669"/>
    <property type="project" value="InterPro"/>
</dbReference>
<dbReference type="eggNOG" id="KOG2968">
    <property type="taxonomic scope" value="Eukaryota"/>
</dbReference>
<keyword evidence="10 12" id="KW-0443">Lipid metabolism</keyword>
<keyword evidence="6 12" id="KW-0378">Hydrolase</keyword>
<evidence type="ECO:0000313" key="16">
    <source>
        <dbReference type="Proteomes" id="UP000001593"/>
    </source>
</evidence>
<dbReference type="InterPro" id="IPR014710">
    <property type="entry name" value="RmlC-like_jellyroll"/>
</dbReference>
<dbReference type="PANTHER" id="PTHR14226">
    <property type="entry name" value="NEUROPATHY TARGET ESTERASE/SWISS CHEESE D.MELANOGASTER"/>
    <property type="match status" value="1"/>
</dbReference>
<dbReference type="Pfam" id="PF24179">
    <property type="entry name" value="NTE_Ploop"/>
    <property type="match status" value="1"/>
</dbReference>
<dbReference type="EC" id="3.1.1.5" evidence="3"/>